<protein>
    <submittedName>
        <fullName evidence="1">Uncharacterized protein</fullName>
    </submittedName>
</protein>
<gene>
    <name evidence="1" type="ORF">PSHT_03488</name>
</gene>
<dbReference type="VEuPathDB" id="FungiDB:PSHT_03488"/>
<reference evidence="2" key="2">
    <citation type="journal article" date="2018" name="BMC Genomics">
        <title>Genomic insights into host adaptation between the wheat stripe rust pathogen (Puccinia striiformis f. sp. tritici) and the barley stripe rust pathogen (Puccinia striiformis f. sp. hordei).</title>
        <authorList>
            <person name="Xia C."/>
            <person name="Wang M."/>
            <person name="Yin C."/>
            <person name="Cornejo O.E."/>
            <person name="Hulbert S.H."/>
            <person name="Chen X."/>
        </authorList>
    </citation>
    <scope>NUCLEOTIDE SEQUENCE [LARGE SCALE GENOMIC DNA]</scope>
    <source>
        <strain evidence="2">93TX-2</strain>
    </source>
</reference>
<reference evidence="2" key="3">
    <citation type="journal article" date="2018" name="Mol. Plant Microbe Interact.">
        <title>Genome sequence resources for the wheat stripe rust pathogen (Puccinia striiformis f. sp. tritici) and the barley stripe rust pathogen (Puccinia striiformis f. sp. hordei).</title>
        <authorList>
            <person name="Xia C."/>
            <person name="Wang M."/>
            <person name="Yin C."/>
            <person name="Cornejo O.E."/>
            <person name="Hulbert S.H."/>
            <person name="Chen X."/>
        </authorList>
    </citation>
    <scope>NUCLEOTIDE SEQUENCE [LARGE SCALE GENOMIC DNA]</scope>
    <source>
        <strain evidence="2">93TX-2</strain>
    </source>
</reference>
<dbReference type="AlphaFoldDB" id="A0A2S4WFJ6"/>
<evidence type="ECO:0000313" key="1">
    <source>
        <dbReference type="EMBL" id="POW20488.1"/>
    </source>
</evidence>
<organism evidence="1 2">
    <name type="scientific">Puccinia striiformis</name>
    <dbReference type="NCBI Taxonomy" id="27350"/>
    <lineage>
        <taxon>Eukaryota</taxon>
        <taxon>Fungi</taxon>
        <taxon>Dikarya</taxon>
        <taxon>Basidiomycota</taxon>
        <taxon>Pucciniomycotina</taxon>
        <taxon>Pucciniomycetes</taxon>
        <taxon>Pucciniales</taxon>
        <taxon>Pucciniaceae</taxon>
        <taxon>Puccinia</taxon>
    </lineage>
</organism>
<dbReference type="EMBL" id="PKSM01000033">
    <property type="protein sequence ID" value="POW20488.1"/>
    <property type="molecule type" value="Genomic_DNA"/>
</dbReference>
<sequence length="76" mass="7910">MTDQFVGSKLWLASSLGGSIGGHVAGQDHASDSSYKLAQNLKATSSHDDHGGSEKGAPITLVTILCNSGQRHLSKF</sequence>
<accession>A0A2S4WFJ6</accession>
<keyword evidence="2" id="KW-1185">Reference proteome</keyword>
<comment type="caution">
    <text evidence="1">The sequence shown here is derived from an EMBL/GenBank/DDBJ whole genome shotgun (WGS) entry which is preliminary data.</text>
</comment>
<proteinExistence type="predicted"/>
<dbReference type="OrthoDB" id="10259545at2759"/>
<evidence type="ECO:0000313" key="2">
    <source>
        <dbReference type="Proteomes" id="UP000238274"/>
    </source>
</evidence>
<dbReference type="Proteomes" id="UP000238274">
    <property type="component" value="Unassembled WGS sequence"/>
</dbReference>
<reference evidence="1 2" key="1">
    <citation type="submission" date="2017-12" db="EMBL/GenBank/DDBJ databases">
        <title>Gene loss provides genomic basis for host adaptation in cereal stripe rust fungi.</title>
        <authorList>
            <person name="Xia C."/>
        </authorList>
    </citation>
    <scope>NUCLEOTIDE SEQUENCE [LARGE SCALE GENOMIC DNA]</scope>
    <source>
        <strain evidence="1 2">93TX-2</strain>
    </source>
</reference>
<name>A0A2S4WFJ6_9BASI</name>